<dbReference type="InterPro" id="IPR000014">
    <property type="entry name" value="PAS"/>
</dbReference>
<dbReference type="Pfam" id="PF01739">
    <property type="entry name" value="CheR"/>
    <property type="match status" value="1"/>
</dbReference>
<gene>
    <name evidence="10" type="ORF">CCC_04111</name>
</gene>
<dbReference type="PROSITE" id="PS50123">
    <property type="entry name" value="CHER"/>
    <property type="match status" value="1"/>
</dbReference>
<dbReference type="Gene3D" id="3.30.450.20">
    <property type="entry name" value="PAS domain"/>
    <property type="match status" value="1"/>
</dbReference>
<dbReference type="InterPro" id="IPR000673">
    <property type="entry name" value="Sig_transdc_resp-reg_Me-estase"/>
</dbReference>
<evidence type="ECO:0000256" key="1">
    <source>
        <dbReference type="ARBA" id="ARBA00001541"/>
    </source>
</evidence>
<evidence type="ECO:0000256" key="4">
    <source>
        <dbReference type="ARBA" id="ARBA00022679"/>
    </source>
</evidence>
<feature type="region of interest" description="Disordered" evidence="7">
    <location>
        <begin position="613"/>
        <end position="633"/>
    </location>
</feature>
<evidence type="ECO:0000313" key="11">
    <source>
        <dbReference type="Proteomes" id="UP000031971"/>
    </source>
</evidence>
<dbReference type="SMART" id="SM00138">
    <property type="entry name" value="MeTrc"/>
    <property type="match status" value="1"/>
</dbReference>
<feature type="compositionally biased region" description="Polar residues" evidence="7">
    <location>
        <begin position="667"/>
        <end position="680"/>
    </location>
</feature>
<feature type="domain" description="CheB-type methylesterase" evidence="8">
    <location>
        <begin position="1"/>
        <end position="181"/>
    </location>
</feature>
<comment type="caution">
    <text evidence="10">The sequence shown here is derived from an EMBL/GenBank/DDBJ whole genome shotgun (WGS) entry which is preliminary data.</text>
</comment>
<keyword evidence="6" id="KW-0145">Chemotaxis</keyword>
<dbReference type="InterPro" id="IPR022641">
    <property type="entry name" value="CheR_N"/>
</dbReference>
<dbReference type="PANTHER" id="PTHR24422">
    <property type="entry name" value="CHEMOTAXIS PROTEIN METHYLTRANSFERASE"/>
    <property type="match status" value="1"/>
</dbReference>
<evidence type="ECO:0000256" key="7">
    <source>
        <dbReference type="SAM" id="MobiDB-lite"/>
    </source>
</evidence>
<feature type="domain" description="CheR-type methyltransferase" evidence="9">
    <location>
        <begin position="202"/>
        <end position="458"/>
    </location>
</feature>
<dbReference type="GO" id="GO:0006935">
    <property type="term" value="P:chemotaxis"/>
    <property type="evidence" value="ECO:0007669"/>
    <property type="project" value="UniProtKB-UniRule"/>
</dbReference>
<dbReference type="InterPro" id="IPR029063">
    <property type="entry name" value="SAM-dependent_MTases_sf"/>
</dbReference>
<dbReference type="InterPro" id="IPR036804">
    <property type="entry name" value="CheR_N_sf"/>
</dbReference>
<keyword evidence="5" id="KW-0949">S-adenosyl-L-methionine</keyword>
<proteinExistence type="predicted"/>
<dbReference type="EC" id="2.1.1.80" evidence="2"/>
<comment type="catalytic activity">
    <reaction evidence="1">
        <text>L-glutamyl-[protein] + S-adenosyl-L-methionine = [protein]-L-glutamate 5-O-methyl ester + S-adenosyl-L-homocysteine</text>
        <dbReference type="Rhea" id="RHEA:24452"/>
        <dbReference type="Rhea" id="RHEA-COMP:10208"/>
        <dbReference type="Rhea" id="RHEA-COMP:10311"/>
        <dbReference type="ChEBI" id="CHEBI:29973"/>
        <dbReference type="ChEBI" id="CHEBI:57856"/>
        <dbReference type="ChEBI" id="CHEBI:59789"/>
        <dbReference type="ChEBI" id="CHEBI:82795"/>
        <dbReference type="EC" id="2.1.1.80"/>
    </reaction>
</comment>
<keyword evidence="11" id="KW-1185">Reference proteome</keyword>
<evidence type="ECO:0000256" key="2">
    <source>
        <dbReference type="ARBA" id="ARBA00012534"/>
    </source>
</evidence>
<protein>
    <recommendedName>
        <fullName evidence="2">protein-glutamate O-methyltransferase</fullName>
        <ecNumber evidence="2">2.1.1.80</ecNumber>
    </recommendedName>
</protein>
<dbReference type="Proteomes" id="UP000031971">
    <property type="component" value="Unassembled WGS sequence"/>
</dbReference>
<dbReference type="InterPro" id="IPR022642">
    <property type="entry name" value="CheR_C"/>
</dbReference>
<dbReference type="InterPro" id="IPR035965">
    <property type="entry name" value="PAS-like_dom_sf"/>
</dbReference>
<dbReference type="InterPro" id="IPR050903">
    <property type="entry name" value="Bact_Chemotaxis_MeTrfase"/>
</dbReference>
<dbReference type="InterPro" id="IPR000780">
    <property type="entry name" value="CheR_MeTrfase"/>
</dbReference>
<dbReference type="SUPFAM" id="SSF47757">
    <property type="entry name" value="Chemotaxis receptor methyltransferase CheR, N-terminal domain"/>
    <property type="match status" value="1"/>
</dbReference>
<evidence type="ECO:0000256" key="6">
    <source>
        <dbReference type="PROSITE-ProRule" id="PRU00050"/>
    </source>
</evidence>
<dbReference type="GO" id="GO:0000156">
    <property type="term" value="F:phosphorelay response regulator activity"/>
    <property type="evidence" value="ECO:0007669"/>
    <property type="project" value="InterPro"/>
</dbReference>
<dbReference type="Gene3D" id="1.10.155.10">
    <property type="entry name" value="Chemotaxis receptor methyltransferase CheR, N-terminal domain"/>
    <property type="match status" value="1"/>
</dbReference>
<keyword evidence="3 10" id="KW-0489">Methyltransferase</keyword>
<dbReference type="InterPro" id="IPR035909">
    <property type="entry name" value="CheB_C"/>
</dbReference>
<dbReference type="PROSITE" id="PS50122">
    <property type="entry name" value="CHEB"/>
    <property type="match status" value="1"/>
</dbReference>
<keyword evidence="6" id="KW-0378">Hydrolase</keyword>
<dbReference type="PANTHER" id="PTHR24422:SF27">
    <property type="entry name" value="PROTEIN-GLUTAMATE O-METHYLTRANSFERASE"/>
    <property type="match status" value="1"/>
</dbReference>
<evidence type="ECO:0000256" key="5">
    <source>
        <dbReference type="ARBA" id="ARBA00022691"/>
    </source>
</evidence>
<dbReference type="AlphaFoldDB" id="A0A0C2YY82"/>
<dbReference type="Pfam" id="PF01339">
    <property type="entry name" value="CheB_methylest"/>
    <property type="match status" value="1"/>
</dbReference>
<dbReference type="CDD" id="cd16434">
    <property type="entry name" value="CheB-CheR_fusion"/>
    <property type="match status" value="1"/>
</dbReference>
<sequence>MPIVGVGASAGGLEAFEEFFRHLPMDSDMAFVLVPHLDPSHTSILTEILQRATTMPVVEAADQVVVRSNHVYVIPPNRDMALLRGTLQLSLPEQPRGQRMPIDSFLRSLAEDQAENAVGIILSGTGSDGTLGLRTILGNGGLTLVQDPATAKFDGMPTSAIQAGYATHVLPPHRMAEVLLAAHRHQGVRKNTPPTPATISGMNQIMLLLRSATGHDFSGYKKSTIGRRIERRMAQHNIEDIDVYARYLKAQPDEIQTLFKELLINVTSFFRDPEAFQTLKKDILPQILAGKAEDYVVRLWVAGCATGEEAYSIAMILREVMEEMGREFKVQLYATDLDDDAIAIARAGLYPANISQDVSPERLRRFFVKEEGGYRVKKDIREMVVFAIQNVIKDPPFTKMDLVSCRNLMIYLEAELQNRLIPAFHYALKPGGVLFLSPSESIGGHAELFSALSRKWKFYRTAVPAASNRMVTTGTPTWITAGSSRLPAEVVGKAKECNIAELTRRALVLAFAPVSVMTDFKGDILYVHGDTAHYLRPPPGQATLNAVDMAHDGLQLELRAALNLAVTQGVPTLEREVSFTAAGEVRKIRLGVRPLPDPDAGAGMVLISFHDAPVSPSGKTARRRSGGPVDLGRIEELERDLAYTRANLQATIEEQQSSNEEMKSTNEELQSTNEELQSTNEELETSKEELQSVNEELITVNAELQAKIEQLGSMQNDMKNLLDNINVGTIFLDDRLTIRRFTREAAKVYRLVGTDVGRPLSDIKSDLDEEDLLAKACTVIETLIPYEREVRTMGGEWYLTRIQPYRTLDNVIDGVVITFSNISARVAAEMAEREGNDIAECVIAAVGRPLLVLDENFAVLFASDAFCRDFKVSQTETQGRSVYALEGGKWDSPALRDLLENILPRQQSFEGFSVERAVPDKKFYLGGRRIVCRTSGRPLILLTVEELPPGP</sequence>
<organism evidence="10 11">
    <name type="scientific">Paramagnetospirillum magnetotacticum MS-1</name>
    <dbReference type="NCBI Taxonomy" id="272627"/>
    <lineage>
        <taxon>Bacteria</taxon>
        <taxon>Pseudomonadati</taxon>
        <taxon>Pseudomonadota</taxon>
        <taxon>Alphaproteobacteria</taxon>
        <taxon>Rhodospirillales</taxon>
        <taxon>Magnetospirillaceae</taxon>
        <taxon>Paramagnetospirillum</taxon>
    </lineage>
</organism>
<dbReference type="OrthoDB" id="5287260at2"/>
<dbReference type="GO" id="GO:0005737">
    <property type="term" value="C:cytoplasm"/>
    <property type="evidence" value="ECO:0007669"/>
    <property type="project" value="InterPro"/>
</dbReference>
<dbReference type="SUPFAM" id="SSF53335">
    <property type="entry name" value="S-adenosyl-L-methionine-dependent methyltransferases"/>
    <property type="match status" value="1"/>
</dbReference>
<dbReference type="GO" id="GO:0008984">
    <property type="term" value="F:protein-glutamate methylesterase activity"/>
    <property type="evidence" value="ECO:0007669"/>
    <property type="project" value="InterPro"/>
</dbReference>
<dbReference type="Gene3D" id="3.40.50.150">
    <property type="entry name" value="Vaccinia Virus protein VP39"/>
    <property type="match status" value="1"/>
</dbReference>
<dbReference type="CDD" id="cd02440">
    <property type="entry name" value="AdoMet_MTases"/>
    <property type="match status" value="1"/>
</dbReference>
<evidence type="ECO:0000256" key="3">
    <source>
        <dbReference type="ARBA" id="ARBA00022603"/>
    </source>
</evidence>
<evidence type="ECO:0000259" key="9">
    <source>
        <dbReference type="PROSITE" id="PS50123"/>
    </source>
</evidence>
<dbReference type="Pfam" id="PF13596">
    <property type="entry name" value="PAS_10"/>
    <property type="match status" value="1"/>
</dbReference>
<dbReference type="GO" id="GO:0032259">
    <property type="term" value="P:methylation"/>
    <property type="evidence" value="ECO:0007669"/>
    <property type="project" value="UniProtKB-KW"/>
</dbReference>
<dbReference type="CDD" id="cd00130">
    <property type="entry name" value="PAS"/>
    <property type="match status" value="1"/>
</dbReference>
<feature type="active site" evidence="6">
    <location>
        <position position="9"/>
    </location>
</feature>
<name>A0A0C2YY82_PARME</name>
<dbReference type="PRINTS" id="PR00996">
    <property type="entry name" value="CHERMTFRASE"/>
</dbReference>
<dbReference type="SUPFAM" id="SSF55785">
    <property type="entry name" value="PYP-like sensor domain (PAS domain)"/>
    <property type="match status" value="2"/>
</dbReference>
<feature type="active site" evidence="6">
    <location>
        <position position="36"/>
    </location>
</feature>
<dbReference type="STRING" id="272627.CCC_04111"/>
<dbReference type="GO" id="GO:0008983">
    <property type="term" value="F:protein-glutamate O-methyltransferase activity"/>
    <property type="evidence" value="ECO:0007669"/>
    <property type="project" value="UniProtKB-EC"/>
</dbReference>
<evidence type="ECO:0000313" key="10">
    <source>
        <dbReference type="EMBL" id="KIL99595.1"/>
    </source>
</evidence>
<reference evidence="10 11" key="1">
    <citation type="submission" date="2015-01" db="EMBL/GenBank/DDBJ databases">
        <title>Genome Sequence of Magnetospirillum magnetotacticum Strain MS-1.</title>
        <authorList>
            <person name="Marinov G.K."/>
            <person name="Smalley M.D."/>
            <person name="DeSalvo G."/>
        </authorList>
    </citation>
    <scope>NUCLEOTIDE SEQUENCE [LARGE SCALE GENOMIC DNA]</scope>
    <source>
        <strain evidence="10 11">MS-1</strain>
    </source>
</reference>
<dbReference type="EMBL" id="JXSL01000023">
    <property type="protein sequence ID" value="KIL99595.1"/>
    <property type="molecule type" value="Genomic_DNA"/>
</dbReference>
<dbReference type="SUPFAM" id="SSF52738">
    <property type="entry name" value="Methylesterase CheB, C-terminal domain"/>
    <property type="match status" value="1"/>
</dbReference>
<keyword evidence="4 10" id="KW-0808">Transferase</keyword>
<accession>A0A0C2YY82</accession>
<feature type="region of interest" description="Disordered" evidence="7">
    <location>
        <begin position="653"/>
        <end position="691"/>
    </location>
</feature>
<evidence type="ECO:0000259" key="8">
    <source>
        <dbReference type="PROSITE" id="PS50122"/>
    </source>
</evidence>
<dbReference type="Pfam" id="PF03705">
    <property type="entry name" value="CheR_N"/>
    <property type="match status" value="1"/>
</dbReference>
<dbReference type="Gene3D" id="3.40.50.180">
    <property type="entry name" value="Methylesterase CheB, C-terminal domain"/>
    <property type="match status" value="1"/>
</dbReference>
<feature type="active site" evidence="6">
    <location>
        <position position="128"/>
    </location>
</feature>